<keyword evidence="3" id="KW-1185">Reference proteome</keyword>
<protein>
    <submittedName>
        <fullName evidence="2">Uncharacterized protein</fullName>
    </submittedName>
</protein>
<organism evidence="2 3">
    <name type="scientific">Zizania palustris</name>
    <name type="common">Northern wild rice</name>
    <dbReference type="NCBI Taxonomy" id="103762"/>
    <lineage>
        <taxon>Eukaryota</taxon>
        <taxon>Viridiplantae</taxon>
        <taxon>Streptophyta</taxon>
        <taxon>Embryophyta</taxon>
        <taxon>Tracheophyta</taxon>
        <taxon>Spermatophyta</taxon>
        <taxon>Magnoliopsida</taxon>
        <taxon>Liliopsida</taxon>
        <taxon>Poales</taxon>
        <taxon>Poaceae</taxon>
        <taxon>BOP clade</taxon>
        <taxon>Oryzoideae</taxon>
        <taxon>Oryzeae</taxon>
        <taxon>Zizaniinae</taxon>
        <taxon>Zizania</taxon>
    </lineage>
</organism>
<feature type="compositionally biased region" description="Pro residues" evidence="1">
    <location>
        <begin position="38"/>
        <end position="52"/>
    </location>
</feature>
<evidence type="ECO:0000313" key="3">
    <source>
        <dbReference type="Proteomes" id="UP000729402"/>
    </source>
</evidence>
<reference evidence="2" key="2">
    <citation type="submission" date="2021-02" db="EMBL/GenBank/DDBJ databases">
        <authorList>
            <person name="Kimball J.A."/>
            <person name="Haas M.W."/>
            <person name="Macchietto M."/>
            <person name="Kono T."/>
            <person name="Duquette J."/>
            <person name="Shao M."/>
        </authorList>
    </citation>
    <scope>NUCLEOTIDE SEQUENCE</scope>
    <source>
        <tissue evidence="2">Fresh leaf tissue</tissue>
    </source>
</reference>
<sequence length="155" mass="17291">MAVPIVQPVDADPDSPKTAPMTAVPLPSPHEQVEMPQPVSPVQPQPQPPLEVPPEANKEIIVYVRRPKAPKAHSVATSLRLRRSIRLRNRAKGYKQTPMVQKNHAQASSSMPLLPTIKDFIELSSLVLHDFTELDNGLLMGNKTDWLIFNWNVRG</sequence>
<proteinExistence type="predicted"/>
<gene>
    <name evidence="2" type="ORF">GUJ93_ZPchr0010g9184</name>
</gene>
<feature type="region of interest" description="Disordered" evidence="1">
    <location>
        <begin position="1"/>
        <end position="54"/>
    </location>
</feature>
<reference evidence="2" key="1">
    <citation type="journal article" date="2021" name="bioRxiv">
        <title>Whole Genome Assembly and Annotation of Northern Wild Rice, Zizania palustris L., Supports a Whole Genome Duplication in the Zizania Genus.</title>
        <authorList>
            <person name="Haas M."/>
            <person name="Kono T."/>
            <person name="Macchietto M."/>
            <person name="Millas R."/>
            <person name="McGilp L."/>
            <person name="Shao M."/>
            <person name="Duquette J."/>
            <person name="Hirsch C.N."/>
            <person name="Kimball J."/>
        </authorList>
    </citation>
    <scope>NUCLEOTIDE SEQUENCE</scope>
    <source>
        <tissue evidence="2">Fresh leaf tissue</tissue>
    </source>
</reference>
<dbReference type="EMBL" id="JAAALK010000082">
    <property type="protein sequence ID" value="KAG8088296.1"/>
    <property type="molecule type" value="Genomic_DNA"/>
</dbReference>
<dbReference type="Proteomes" id="UP000729402">
    <property type="component" value="Unassembled WGS sequence"/>
</dbReference>
<dbReference type="AlphaFoldDB" id="A0A8J5WDZ1"/>
<accession>A0A8J5WDZ1</accession>
<evidence type="ECO:0000256" key="1">
    <source>
        <dbReference type="SAM" id="MobiDB-lite"/>
    </source>
</evidence>
<name>A0A8J5WDZ1_ZIZPA</name>
<evidence type="ECO:0000313" key="2">
    <source>
        <dbReference type="EMBL" id="KAG8088296.1"/>
    </source>
</evidence>
<comment type="caution">
    <text evidence="2">The sequence shown here is derived from an EMBL/GenBank/DDBJ whole genome shotgun (WGS) entry which is preliminary data.</text>
</comment>